<dbReference type="EMBL" id="HBIW01022700">
    <property type="protein sequence ID" value="CAE0704120.1"/>
    <property type="molecule type" value="Transcribed_RNA"/>
</dbReference>
<dbReference type="AlphaFoldDB" id="A0A7S4ECM0"/>
<sequence length="327" mass="37392">MPKKKDDDLDLRFDPRAELGLDPKCTFDVHIAEDGVGPKSDDGPAPDDPDVIDLGQPPDYAYYSREDPTAYEVKPLGPKKELRKNKEGLIMPDPDPRFPEEGPECETKVVGGHTIYKVGAKQWYSPGKPYDGPSCARRLRDLLDHYDRLMCVSTPRTQSREDAAAEKADTKPGGKNYDPLYDWSLYGREDHPRWLQFCREEKMRDEAKAKGLIPPGTTDFDGVDRYGENDPFIFNGYRQEEYDAFYARYPFLYQKGDWTHFEAEDMVEVRHSPGYKPDFEGKLDEPSNPKPKKKRGWFARAPAPAPSPVPESPVRRLDDLNLDDDID</sequence>
<reference evidence="3" key="2">
    <citation type="submission" date="2021-11" db="EMBL/GenBank/DDBJ databases">
        <authorList>
            <consortium name="Genoscope - CEA"/>
            <person name="William W."/>
        </authorList>
    </citation>
    <scope>NUCLEOTIDE SEQUENCE</scope>
</reference>
<feature type="region of interest" description="Disordered" evidence="1">
    <location>
        <begin position="272"/>
        <end position="327"/>
    </location>
</feature>
<reference evidence="2" key="1">
    <citation type="submission" date="2021-01" db="EMBL/GenBank/DDBJ databases">
        <authorList>
            <person name="Corre E."/>
            <person name="Pelletier E."/>
            <person name="Niang G."/>
            <person name="Scheremetjew M."/>
            <person name="Finn R."/>
            <person name="Kale V."/>
            <person name="Holt S."/>
            <person name="Cochrane G."/>
            <person name="Meng A."/>
            <person name="Brown T."/>
            <person name="Cohen L."/>
        </authorList>
    </citation>
    <scope>NUCLEOTIDE SEQUENCE</scope>
    <source>
        <strain evidence="2">CCMP1756</strain>
    </source>
</reference>
<evidence type="ECO:0000256" key="1">
    <source>
        <dbReference type="SAM" id="MobiDB-lite"/>
    </source>
</evidence>
<evidence type="ECO:0000313" key="2">
    <source>
        <dbReference type="EMBL" id="CAE0704120.1"/>
    </source>
</evidence>
<organism evidence="2">
    <name type="scientific">Pelagomonas calceolata</name>
    <dbReference type="NCBI Taxonomy" id="35677"/>
    <lineage>
        <taxon>Eukaryota</taxon>
        <taxon>Sar</taxon>
        <taxon>Stramenopiles</taxon>
        <taxon>Ochrophyta</taxon>
        <taxon>Pelagophyceae</taxon>
        <taxon>Pelagomonadales</taxon>
        <taxon>Pelagomonadaceae</taxon>
        <taxon>Pelagomonas</taxon>
    </lineage>
</organism>
<name>A0A7S4ECM0_9STRA</name>
<proteinExistence type="predicted"/>
<gene>
    <name evidence="2" type="ORF">PCAL00307_LOCUS19568</name>
    <name evidence="3" type="ORF">PECAL_1P08860</name>
</gene>
<dbReference type="EMBL" id="CAKKNE010000001">
    <property type="protein sequence ID" value="CAH0364519.1"/>
    <property type="molecule type" value="Genomic_DNA"/>
</dbReference>
<protein>
    <submittedName>
        <fullName evidence="2">Uncharacterized protein</fullName>
    </submittedName>
</protein>
<dbReference type="Proteomes" id="UP000789595">
    <property type="component" value="Unassembled WGS sequence"/>
</dbReference>
<evidence type="ECO:0000313" key="4">
    <source>
        <dbReference type="Proteomes" id="UP000789595"/>
    </source>
</evidence>
<evidence type="ECO:0000313" key="3">
    <source>
        <dbReference type="EMBL" id="CAH0364519.1"/>
    </source>
</evidence>
<accession>A0A7S4ECM0</accession>
<feature type="compositionally biased region" description="Basic and acidic residues" evidence="1">
    <location>
        <begin position="272"/>
        <end position="287"/>
    </location>
</feature>
<feature type="region of interest" description="Disordered" evidence="1">
    <location>
        <begin position="32"/>
        <end position="68"/>
    </location>
</feature>
<keyword evidence="4" id="KW-1185">Reference proteome</keyword>